<keyword evidence="4" id="KW-1185">Reference proteome</keyword>
<dbReference type="eggNOG" id="COG2378">
    <property type="taxonomic scope" value="Bacteria"/>
</dbReference>
<feature type="region of interest" description="Disordered" evidence="1">
    <location>
        <begin position="190"/>
        <end position="212"/>
    </location>
</feature>
<evidence type="ECO:0000259" key="2">
    <source>
        <dbReference type="Pfam" id="PF13625"/>
    </source>
</evidence>
<proteinExistence type="predicted"/>
<name>D7WF35_9CORY</name>
<dbReference type="PROSITE" id="PS52050">
    <property type="entry name" value="WYL"/>
    <property type="match status" value="1"/>
</dbReference>
<dbReference type="Proteomes" id="UP000004208">
    <property type="component" value="Unassembled WGS sequence"/>
</dbReference>
<sequence length="687" mass="72650">MTSFTRSLTELDDGALRRLISARPDAFFPAPPQIASLATRLALPGSIARALRRLTAPDLALLERLADAGAEFDPYDATAEAGEGALDNLRAHALVFGKDDELRIAPGVLSAVPAGWRVTDRAPDDFDDLMAEISGPERKVLERLATNGGVGTTKAAAPDADPTTPIGALIAKGLLVRVDSSSVRLPRPVRDVLRGHPPRTFPMTEPSAPGIDQDSVDTAATTQGLDAVRQLRQLITLLLAEPVPLNKDGSVGVRVRTNVGKELGFDPALLITIGESAGLIGRGNVDDTDVLAATKDALTWLDAALSDQWAILLTGWAASPWRTDKEEKLLSPEMHSPDARGARLTILHHHGDPQRLFYFAPLAASQFPPSFIDTTVEEARFVGALDATPAASTPLKALLENADIAAATRALVPAPVDMLIAQADMTVLAPGPLELEMVAFLENIAQLESPGVASVWRITDASVRRGLDSGLTADEIHSWLNDHVMGEVPQGITFLIDDTARTHGSIRAGAAMSYLRSADPALITTASVKLSGIIRPLAPTVAVSQLPLPKLMHALRKAGLQPTAEDETGAQLNMAPEPALVPATPSRLPRPATVTDEQAEQIIARLRSKGTSAVPAPAPAGDTIEVLRAAARGKRKVTLGYVDKNGRGQTLTVLPLSVSAGQVDVHVAATDRVVRIALPRITKVVMA</sequence>
<dbReference type="HOGENOM" id="CLU_013420_0_0_11"/>
<dbReference type="InterPro" id="IPR032830">
    <property type="entry name" value="XPB/Ssl2_N"/>
</dbReference>
<evidence type="ECO:0000313" key="4">
    <source>
        <dbReference type="Proteomes" id="UP000004208"/>
    </source>
</evidence>
<dbReference type="STRING" id="585529.HMPREF0291_12174"/>
<protein>
    <recommendedName>
        <fullName evidence="2">Helicase XPB/Ssl2 N-terminal domain-containing protein</fullName>
    </recommendedName>
</protein>
<dbReference type="Pfam" id="PF13625">
    <property type="entry name" value="Helicase_C_3"/>
    <property type="match status" value="1"/>
</dbReference>
<dbReference type="OrthoDB" id="3415124at2"/>
<feature type="domain" description="Helicase XPB/Ssl2 N-terminal" evidence="2">
    <location>
        <begin position="419"/>
        <end position="525"/>
    </location>
</feature>
<organism evidence="3 4">
    <name type="scientific">Corynebacterium genitalium ATCC 33030</name>
    <dbReference type="NCBI Taxonomy" id="585529"/>
    <lineage>
        <taxon>Bacteria</taxon>
        <taxon>Bacillati</taxon>
        <taxon>Actinomycetota</taxon>
        <taxon>Actinomycetes</taxon>
        <taxon>Mycobacteriales</taxon>
        <taxon>Corynebacteriaceae</taxon>
        <taxon>Corynebacterium</taxon>
    </lineage>
</organism>
<evidence type="ECO:0000313" key="3">
    <source>
        <dbReference type="EMBL" id="EFK54516.1"/>
    </source>
</evidence>
<gene>
    <name evidence="3" type="ORF">HMPREF0291_12174</name>
</gene>
<reference evidence="3" key="1">
    <citation type="submission" date="2010-06" db="EMBL/GenBank/DDBJ databases">
        <authorList>
            <person name="Muzny D."/>
            <person name="Qin X."/>
            <person name="Buhay C."/>
            <person name="Dugan-Rocha S."/>
            <person name="Ding Y."/>
            <person name="Chen G."/>
            <person name="Hawes A."/>
            <person name="Holder M."/>
            <person name="Jhangiani S."/>
            <person name="Johnson A."/>
            <person name="Khan Z."/>
            <person name="Li Z."/>
            <person name="Liu W."/>
            <person name="Liu X."/>
            <person name="Perez L."/>
            <person name="Shen H."/>
            <person name="Wang Q."/>
            <person name="Watt J."/>
            <person name="Xi L."/>
            <person name="Xin Y."/>
            <person name="Zhou J."/>
            <person name="Deng J."/>
            <person name="Jiang H."/>
            <person name="Liu Y."/>
            <person name="Qu J."/>
            <person name="Song X.-Z."/>
            <person name="Zhang L."/>
            <person name="Villasana D."/>
            <person name="Johnson A."/>
            <person name="Liu J."/>
            <person name="Liyanage D."/>
            <person name="Lorensuhewa L."/>
            <person name="Robinson T."/>
            <person name="Song A."/>
            <person name="Song B.-B."/>
            <person name="Dinh H."/>
            <person name="Thornton R."/>
            <person name="Coyle M."/>
            <person name="Francisco L."/>
            <person name="Jackson L."/>
            <person name="Javaid M."/>
            <person name="Korchina V."/>
            <person name="Kovar C."/>
            <person name="Mata R."/>
            <person name="Mathew T."/>
            <person name="Ngo R."/>
            <person name="Nguyen L."/>
            <person name="Nguyen N."/>
            <person name="Okwuonu G."/>
            <person name="Ongeri F."/>
            <person name="Pham C."/>
            <person name="Simmons D."/>
            <person name="Wilczek-Boney K."/>
            <person name="Hale W."/>
            <person name="Jakkamsetti A."/>
            <person name="Pham P."/>
            <person name="Ruth R."/>
            <person name="San Lucas F."/>
            <person name="Warren J."/>
            <person name="Zhang J."/>
            <person name="Zhao Z."/>
            <person name="Zhou C."/>
            <person name="Zhu D."/>
            <person name="Lee S."/>
            <person name="Bess C."/>
            <person name="Blankenburg K."/>
            <person name="Forbes L."/>
            <person name="Fu Q."/>
            <person name="Gubbala S."/>
            <person name="Hirani K."/>
            <person name="Jayaseelan J.C."/>
            <person name="Lara F."/>
            <person name="Munidasa M."/>
            <person name="Palculict T."/>
            <person name="Patil S."/>
            <person name="Pu L.-L."/>
            <person name="Saada N."/>
            <person name="Tang L."/>
            <person name="Weissenberger G."/>
            <person name="Zhu Y."/>
            <person name="Hemphill L."/>
            <person name="Shang Y."/>
            <person name="Youmans B."/>
            <person name="Ayvaz T."/>
            <person name="Ross M."/>
            <person name="Santibanez J."/>
            <person name="Aqrawi P."/>
            <person name="Gross S."/>
            <person name="Joshi V."/>
            <person name="Fowler G."/>
            <person name="Nazareth L."/>
            <person name="Reid J."/>
            <person name="Worley K."/>
            <person name="Petrosino J."/>
            <person name="Highlander S."/>
            <person name="Gibbs R."/>
        </authorList>
    </citation>
    <scope>NUCLEOTIDE SEQUENCE [LARGE SCALE GENOMIC DNA]</scope>
    <source>
        <strain evidence="3">ATCC 33030</strain>
    </source>
</reference>
<dbReference type="EMBL" id="ACLJ02000003">
    <property type="protein sequence ID" value="EFK54516.1"/>
    <property type="molecule type" value="Genomic_DNA"/>
</dbReference>
<evidence type="ECO:0000256" key="1">
    <source>
        <dbReference type="SAM" id="MobiDB-lite"/>
    </source>
</evidence>
<accession>D7WF35</accession>
<comment type="caution">
    <text evidence="3">The sequence shown here is derived from an EMBL/GenBank/DDBJ whole genome shotgun (WGS) entry which is preliminary data.</text>
</comment>
<dbReference type="AlphaFoldDB" id="D7WF35"/>
<dbReference type="RefSeq" id="WP_005291470.1">
    <property type="nucleotide sequence ID" value="NZ_CM000961.1"/>
</dbReference>